<gene>
    <name evidence="2" type="ORF">US40_C0003G0079</name>
</gene>
<comment type="caution">
    <text evidence="2">The sequence shown here is derived from an EMBL/GenBank/DDBJ whole genome shotgun (WGS) entry which is preliminary data.</text>
</comment>
<name>A0A0G0G8B0_9BACT</name>
<evidence type="ECO:0000259" key="1">
    <source>
        <dbReference type="PROSITE" id="PS50164"/>
    </source>
</evidence>
<sequence>MYYTYIIELKNKAKYIGFSSDLKNRIKDHIIGSVSQTKNFRPIKLIFYAAFENKLRALKFEQYLKTPSGFAFRNKRLI</sequence>
<dbReference type="Gene3D" id="3.40.1440.10">
    <property type="entry name" value="GIY-YIG endonuclease"/>
    <property type="match status" value="1"/>
</dbReference>
<dbReference type="PROSITE" id="PS50164">
    <property type="entry name" value="GIY_YIG"/>
    <property type="match status" value="1"/>
</dbReference>
<feature type="domain" description="GIY-YIG" evidence="1">
    <location>
        <begin position="1"/>
        <end position="78"/>
    </location>
</feature>
<accession>A0A0G0G8B0</accession>
<evidence type="ECO:0000313" key="3">
    <source>
        <dbReference type="Proteomes" id="UP000034917"/>
    </source>
</evidence>
<evidence type="ECO:0000313" key="2">
    <source>
        <dbReference type="EMBL" id="KKQ26227.1"/>
    </source>
</evidence>
<dbReference type="SUPFAM" id="SSF82771">
    <property type="entry name" value="GIY-YIG endonuclease"/>
    <property type="match status" value="1"/>
</dbReference>
<dbReference type="Proteomes" id="UP000034917">
    <property type="component" value="Unassembled WGS sequence"/>
</dbReference>
<dbReference type="Pfam" id="PF01541">
    <property type="entry name" value="GIY-YIG"/>
    <property type="match status" value="1"/>
</dbReference>
<dbReference type="InterPro" id="IPR000305">
    <property type="entry name" value="GIY-YIG_endonuc"/>
</dbReference>
<protein>
    <submittedName>
        <fullName evidence="2">Excinuclease ABC C subunit domain-containing protein</fullName>
    </submittedName>
</protein>
<organism evidence="2 3">
    <name type="scientific">Candidatus Roizmanbacteria bacterium GW2011_GWC2_37_13</name>
    <dbReference type="NCBI Taxonomy" id="1618486"/>
    <lineage>
        <taxon>Bacteria</taxon>
        <taxon>Candidatus Roizmaniibacteriota</taxon>
    </lineage>
</organism>
<reference evidence="2 3" key="1">
    <citation type="journal article" date="2015" name="Nature">
        <title>rRNA introns, odd ribosomes, and small enigmatic genomes across a large radiation of phyla.</title>
        <authorList>
            <person name="Brown C.T."/>
            <person name="Hug L.A."/>
            <person name="Thomas B.C."/>
            <person name="Sharon I."/>
            <person name="Castelle C.J."/>
            <person name="Singh A."/>
            <person name="Wilkins M.J."/>
            <person name="Williams K.H."/>
            <person name="Banfield J.F."/>
        </authorList>
    </citation>
    <scope>NUCLEOTIDE SEQUENCE [LARGE SCALE GENOMIC DNA]</scope>
</reference>
<dbReference type="InterPro" id="IPR035901">
    <property type="entry name" value="GIY-YIG_endonuc_sf"/>
</dbReference>
<dbReference type="AlphaFoldDB" id="A0A0G0G8B0"/>
<dbReference type="EMBL" id="LBSV01000003">
    <property type="protein sequence ID" value="KKQ26227.1"/>
    <property type="molecule type" value="Genomic_DNA"/>
</dbReference>
<proteinExistence type="predicted"/>